<name>A0ABS5CHX5_9BACL</name>
<keyword evidence="1" id="KW-0472">Membrane</keyword>
<sequence length="128" mass="14824">MIRDGDGKRGKKISDIDDHQEEQQIKQMLGVHLEEWDRSMQPDVPSVESITNLVREHKKELNSRYRRELLLFWLVSAFVLSGLLLLWVSSVVVFVVIQIIAFAAAAVFVFLFMIKGKEGRRPRWSDGK</sequence>
<dbReference type="Proteomes" id="UP000673394">
    <property type="component" value="Unassembled WGS sequence"/>
</dbReference>
<feature type="transmembrane region" description="Helical" evidence="1">
    <location>
        <begin position="69"/>
        <end position="88"/>
    </location>
</feature>
<gene>
    <name evidence="2" type="ORF">I8J30_22450</name>
</gene>
<reference evidence="2 3" key="1">
    <citation type="submission" date="2021-04" db="EMBL/GenBank/DDBJ databases">
        <title>Paenibacillus sp. DLE-14 whole genome sequence.</title>
        <authorList>
            <person name="Ham Y.J."/>
        </authorList>
    </citation>
    <scope>NUCLEOTIDE SEQUENCE [LARGE SCALE GENOMIC DNA]</scope>
    <source>
        <strain evidence="2 3">DLE-14</strain>
    </source>
</reference>
<dbReference type="InterPro" id="IPR035238">
    <property type="entry name" value="DUF5345"/>
</dbReference>
<evidence type="ECO:0000313" key="2">
    <source>
        <dbReference type="EMBL" id="MBP3965478.1"/>
    </source>
</evidence>
<protein>
    <submittedName>
        <fullName evidence="2">YxlC family protein</fullName>
    </submittedName>
</protein>
<accession>A0ABS5CHX5</accession>
<organism evidence="2 3">
    <name type="scientific">Paenibacillus lignilyticus</name>
    <dbReference type="NCBI Taxonomy" id="1172615"/>
    <lineage>
        <taxon>Bacteria</taxon>
        <taxon>Bacillati</taxon>
        <taxon>Bacillota</taxon>
        <taxon>Bacilli</taxon>
        <taxon>Bacillales</taxon>
        <taxon>Paenibacillaceae</taxon>
        <taxon>Paenibacillus</taxon>
    </lineage>
</organism>
<evidence type="ECO:0000313" key="3">
    <source>
        <dbReference type="Proteomes" id="UP000673394"/>
    </source>
</evidence>
<keyword evidence="1" id="KW-0812">Transmembrane</keyword>
<feature type="transmembrane region" description="Helical" evidence="1">
    <location>
        <begin position="94"/>
        <end position="114"/>
    </location>
</feature>
<proteinExistence type="predicted"/>
<dbReference type="RefSeq" id="WP_210661946.1">
    <property type="nucleotide sequence ID" value="NZ_JAGKSP010000011.1"/>
</dbReference>
<dbReference type="Pfam" id="PF17280">
    <property type="entry name" value="DUF5345"/>
    <property type="match status" value="1"/>
</dbReference>
<keyword evidence="1" id="KW-1133">Transmembrane helix</keyword>
<keyword evidence="3" id="KW-1185">Reference proteome</keyword>
<comment type="caution">
    <text evidence="2">The sequence shown here is derived from an EMBL/GenBank/DDBJ whole genome shotgun (WGS) entry which is preliminary data.</text>
</comment>
<evidence type="ECO:0000256" key="1">
    <source>
        <dbReference type="SAM" id="Phobius"/>
    </source>
</evidence>
<dbReference type="EMBL" id="JAGKSP010000011">
    <property type="protein sequence ID" value="MBP3965478.1"/>
    <property type="molecule type" value="Genomic_DNA"/>
</dbReference>